<evidence type="ECO:0000313" key="9">
    <source>
        <dbReference type="EMBL" id="GAK36601.1"/>
    </source>
</evidence>
<feature type="domain" description="Sulfatase N-terminal" evidence="8">
    <location>
        <begin position="242"/>
        <end position="528"/>
    </location>
</feature>
<dbReference type="AlphaFoldDB" id="A0A069D2X5"/>
<dbReference type="Proteomes" id="UP000027601">
    <property type="component" value="Unassembled WGS sequence"/>
</dbReference>
<dbReference type="SUPFAM" id="SSF53649">
    <property type="entry name" value="Alkaline phosphatase-like"/>
    <property type="match status" value="1"/>
</dbReference>
<feature type="transmembrane region" description="Helical" evidence="7">
    <location>
        <begin position="30"/>
        <end position="48"/>
    </location>
</feature>
<evidence type="ECO:0000256" key="6">
    <source>
        <dbReference type="ARBA" id="ARBA00023136"/>
    </source>
</evidence>
<keyword evidence="4 7" id="KW-0812">Transmembrane</keyword>
<dbReference type="STRING" id="1121097.GCA_000428125_02026"/>
<gene>
    <name evidence="9" type="ORF">JCM15093_1773</name>
</gene>
<dbReference type="Gene3D" id="3.40.720.10">
    <property type="entry name" value="Alkaline Phosphatase, subunit A"/>
    <property type="match status" value="1"/>
</dbReference>
<dbReference type="EMBL" id="BAJS01000008">
    <property type="protein sequence ID" value="GAK36601.1"/>
    <property type="molecule type" value="Genomic_DNA"/>
</dbReference>
<dbReference type="OrthoDB" id="9786870at2"/>
<feature type="transmembrane region" description="Helical" evidence="7">
    <location>
        <begin position="169"/>
        <end position="187"/>
    </location>
</feature>
<evidence type="ECO:0000256" key="3">
    <source>
        <dbReference type="ARBA" id="ARBA00022679"/>
    </source>
</evidence>
<organism evidence="9 10">
    <name type="scientific">Bacteroides graminisolvens DSM 19988 = JCM 15093</name>
    <dbReference type="NCBI Taxonomy" id="1121097"/>
    <lineage>
        <taxon>Bacteria</taxon>
        <taxon>Pseudomonadati</taxon>
        <taxon>Bacteroidota</taxon>
        <taxon>Bacteroidia</taxon>
        <taxon>Bacteroidales</taxon>
        <taxon>Bacteroidaceae</taxon>
        <taxon>Bacteroides</taxon>
    </lineage>
</organism>
<evidence type="ECO:0000313" key="10">
    <source>
        <dbReference type="Proteomes" id="UP000027601"/>
    </source>
</evidence>
<evidence type="ECO:0000256" key="1">
    <source>
        <dbReference type="ARBA" id="ARBA00004651"/>
    </source>
</evidence>
<accession>A0A069D2X5</accession>
<dbReference type="CDD" id="cd16017">
    <property type="entry name" value="LptA"/>
    <property type="match status" value="1"/>
</dbReference>
<dbReference type="InterPro" id="IPR017850">
    <property type="entry name" value="Alkaline_phosphatase_core_sf"/>
</dbReference>
<keyword evidence="3" id="KW-0808">Transferase</keyword>
<evidence type="ECO:0000256" key="2">
    <source>
        <dbReference type="ARBA" id="ARBA00022475"/>
    </source>
</evidence>
<dbReference type="eggNOG" id="COG2194">
    <property type="taxonomic scope" value="Bacteria"/>
</dbReference>
<keyword evidence="5 7" id="KW-1133">Transmembrane helix</keyword>
<evidence type="ECO:0000256" key="4">
    <source>
        <dbReference type="ARBA" id="ARBA00022692"/>
    </source>
</evidence>
<dbReference type="InterPro" id="IPR040423">
    <property type="entry name" value="PEA_transferase"/>
</dbReference>
<protein>
    <submittedName>
        <fullName evidence="9">Integral membrane protein</fullName>
    </submittedName>
</protein>
<keyword evidence="6 7" id="KW-0472">Membrane</keyword>
<dbReference type="GO" id="GO:0005886">
    <property type="term" value="C:plasma membrane"/>
    <property type="evidence" value="ECO:0007669"/>
    <property type="project" value="UniProtKB-SubCell"/>
</dbReference>
<dbReference type="GO" id="GO:0016776">
    <property type="term" value="F:phosphotransferase activity, phosphate group as acceptor"/>
    <property type="evidence" value="ECO:0007669"/>
    <property type="project" value="TreeGrafter"/>
</dbReference>
<sequence>MRTFSLIMRFTEELGRILVEGWRRFVKAEMYFYLFLLILVIPNIILCYTEPLSLMAKICNVLLPFGVYYLVMTLSRNYGRTFWILFPVLFFGAFQIVLLFLYGQSVIAVDMFLNLITTNYGEAMELLDNLMPAITLVVLLYVPALIFATMSIIGKRKLSSVFLSRERPIAILALIIGIFSLGISYLADKNYKPMTDLYPVNVCYNVYLAFQRDAKTCRYYQTSDSFTYQAKASHPLKEREVYVMVVGETARSQNWALNGYDRPTNPELRKVKGLTSFTQAFTETNTTHKSVPMLLSPITAYNFDSIYYQKGIITAFKEAGFRTAFFSNQRYNNSLIDFLGKEADTWNFLKERAINANHIVYDDELLELVSNELKSRDRKQFIVLHTYGSHFNYKERYPSEMAFFKPDTPMDATAKNRNSLLNAYDNTIRYTDYFLARLIRLLNEEDMNAALLYTSDHGEDIYDDDRHLFLHASPIASSYQLHVPFLIWMSDKYQQTYPESLKAVQANKVKRVSSSASFFQTMLELGGIKTPYLNDSLSVTSHLYAGRPGVYLNDHNKACLLNEEQSNCNNTSR</sequence>
<evidence type="ECO:0000256" key="5">
    <source>
        <dbReference type="ARBA" id="ARBA00022989"/>
    </source>
</evidence>
<dbReference type="PANTHER" id="PTHR30443:SF0">
    <property type="entry name" value="PHOSPHOETHANOLAMINE TRANSFERASE EPTA"/>
    <property type="match status" value="1"/>
</dbReference>
<reference evidence="9 10" key="1">
    <citation type="journal article" date="2015" name="Microbes Environ.">
        <title>Distribution and evolution of nitrogen fixation genes in the phylum bacteroidetes.</title>
        <authorList>
            <person name="Inoue J."/>
            <person name="Oshima K."/>
            <person name="Suda W."/>
            <person name="Sakamoto M."/>
            <person name="Iino T."/>
            <person name="Noda S."/>
            <person name="Hongoh Y."/>
            <person name="Hattori M."/>
            <person name="Ohkuma M."/>
        </authorList>
    </citation>
    <scope>NUCLEOTIDE SEQUENCE [LARGE SCALE GENOMIC DNA]</scope>
    <source>
        <strain evidence="9 10">JCM 15093</strain>
    </source>
</reference>
<proteinExistence type="predicted"/>
<dbReference type="InterPro" id="IPR000917">
    <property type="entry name" value="Sulfatase_N"/>
</dbReference>
<comment type="subcellular location">
    <subcellularLocation>
        <location evidence="1">Cell membrane</location>
        <topology evidence="1">Multi-pass membrane protein</topology>
    </subcellularLocation>
</comment>
<feature type="transmembrane region" description="Helical" evidence="7">
    <location>
        <begin position="83"/>
        <end position="109"/>
    </location>
</feature>
<dbReference type="Pfam" id="PF00884">
    <property type="entry name" value="Sulfatase"/>
    <property type="match status" value="1"/>
</dbReference>
<name>A0A069D2X5_9BACE</name>
<evidence type="ECO:0000259" key="8">
    <source>
        <dbReference type="Pfam" id="PF00884"/>
    </source>
</evidence>
<dbReference type="InterPro" id="IPR058130">
    <property type="entry name" value="PEA_transf_C"/>
</dbReference>
<comment type="caution">
    <text evidence="9">The sequence shown here is derived from an EMBL/GenBank/DDBJ whole genome shotgun (WGS) entry which is preliminary data.</text>
</comment>
<keyword evidence="10" id="KW-1185">Reference proteome</keyword>
<dbReference type="PANTHER" id="PTHR30443">
    <property type="entry name" value="INNER MEMBRANE PROTEIN"/>
    <property type="match status" value="1"/>
</dbReference>
<keyword evidence="2" id="KW-1003">Cell membrane</keyword>
<feature type="transmembrane region" description="Helical" evidence="7">
    <location>
        <begin position="54"/>
        <end position="71"/>
    </location>
</feature>
<feature type="transmembrane region" description="Helical" evidence="7">
    <location>
        <begin position="129"/>
        <end position="148"/>
    </location>
</feature>
<dbReference type="GO" id="GO:0009244">
    <property type="term" value="P:lipopolysaccharide core region biosynthetic process"/>
    <property type="evidence" value="ECO:0007669"/>
    <property type="project" value="TreeGrafter"/>
</dbReference>
<evidence type="ECO:0000256" key="7">
    <source>
        <dbReference type="SAM" id="Phobius"/>
    </source>
</evidence>